<dbReference type="GO" id="GO:0005737">
    <property type="term" value="C:cytoplasm"/>
    <property type="evidence" value="ECO:0007669"/>
    <property type="project" value="TreeGrafter"/>
</dbReference>
<dbReference type="PANTHER" id="PTHR16275">
    <property type="entry name" value="COILED-COIL DOMAIN-CONTAINING PROTEIN 40"/>
    <property type="match status" value="1"/>
</dbReference>
<feature type="coiled-coil region" evidence="1">
    <location>
        <begin position="67"/>
        <end position="181"/>
    </location>
</feature>
<dbReference type="EMBL" id="JAANIB010007316">
    <property type="protein sequence ID" value="KAG5326587.1"/>
    <property type="molecule type" value="Genomic_DNA"/>
</dbReference>
<dbReference type="Proteomes" id="UP000670152">
    <property type="component" value="Unassembled WGS sequence"/>
</dbReference>
<accession>A0A836FVT9</accession>
<feature type="coiled-coil region" evidence="1">
    <location>
        <begin position="657"/>
        <end position="691"/>
    </location>
</feature>
<keyword evidence="1" id="KW-0175">Coiled coil</keyword>
<sequence>MTTLIANSTSGPSPDTANNMELPGNQQTTRKFWIDTKSLNLPDVLDPDDPLMQKFQNALREHLLRIDNKLNSEILELEINIKALEKERETEGLQLYYAQQEIAQQQKTIEKYQSMIANVISQREEKDTHVKNAKEVHKDTHIKLLEEKRKEENLMHELEQITDLQAQFSKLQTELENALIISKQVSKKDKIIQRDLIAQKQQKDCIIYKLMEEVWRIKNEITNLDTQLQLKNKEKIQINQMIADVNTDLETLHKQHTNLCTAWNSVVLNITNRNKVYEQLNTEREKICESFNTLQTEIDKLKKETYKETENNENLTSLHTRIEENILNNTKLMKIGNDKLNNLESELVKIAKFSEQEQHEFDSTQNEWQYLLHEEEEIDKEFTKYLNKQNELEKKIYNKLEEKVAHNKAAQYLNKLLLDSKESIQEQELLLAETENLYSTKLLELEQLNSNISYEKMDFEELLQNNNKKGKEIDEIQKEIKKHESAIEKKQLKMVNLNKTIEEVKTLLIKILREYFIHHYSFLQILSHKENGEVNPLDMKIITLGKNIEEIQQNNQRAQQLWIRKEGYMITLSQQKDLQLQELNLLNKEIMIMEQKNLKLEHALKMLDKEDSNVERTLNLLQQRIVQINSQLVIQKGLKEELEDKNSIRKMEGIQTLEDAELNLIKMQSDLKQLYEEKALLKDNLDAVQQESLSWEKKVKLMQEAMKKLRDDHSNGGDITVMKSEIHKMEMRLSHLRRVQEKLIHDMEFCVARRDIILDKVMSKFKKDPKGQHNQKVIFRKRLADQKLKIKQIVKDTKKIENRILELENQIQDAVDKCNESQIALKMMQNDIPNLDQGITQIEAVKYHNLQTLIFKQRKVKMLQDIKSGRYKMLFKNEATLNEEFQNEQILRDYLKHVMERTNQDFPLLKNDIQKILLTLEIS</sequence>
<protein>
    <submittedName>
        <fullName evidence="3">CCD40 protein</fullName>
    </submittedName>
</protein>
<reference evidence="3 4" key="1">
    <citation type="submission" date="2020-02" db="EMBL/GenBank/DDBJ databases">
        <title>Relaxed selection underlies rapid genomic changes in the transitions from sociality to social parasitism in ants.</title>
        <authorList>
            <person name="Bi X."/>
        </authorList>
    </citation>
    <scope>NUCLEOTIDE SEQUENCE [LARGE SCALE GENOMIC DNA]</scope>
    <source>
        <strain evidence="3">BGI-DK2014b</strain>
        <tissue evidence="3">Whole body</tissue>
    </source>
</reference>
<dbReference type="InterPro" id="IPR037386">
    <property type="entry name" value="CCDC40"/>
</dbReference>
<gene>
    <name evidence="3" type="primary">Ccdc40</name>
    <name evidence="3" type="ORF">G6Z77_0001137</name>
</gene>
<organism evidence="3 4">
    <name type="scientific">Acromyrmex heyeri</name>
    <dbReference type="NCBI Taxonomy" id="230685"/>
    <lineage>
        <taxon>Eukaryota</taxon>
        <taxon>Metazoa</taxon>
        <taxon>Ecdysozoa</taxon>
        <taxon>Arthropoda</taxon>
        <taxon>Hexapoda</taxon>
        <taxon>Insecta</taxon>
        <taxon>Pterygota</taxon>
        <taxon>Neoptera</taxon>
        <taxon>Endopterygota</taxon>
        <taxon>Hymenoptera</taxon>
        <taxon>Apocrita</taxon>
        <taxon>Aculeata</taxon>
        <taxon>Formicoidea</taxon>
        <taxon>Formicidae</taxon>
        <taxon>Myrmicinae</taxon>
        <taxon>Acromyrmex</taxon>
    </lineage>
</organism>
<feature type="region of interest" description="Disordered" evidence="2">
    <location>
        <begin position="1"/>
        <end position="24"/>
    </location>
</feature>
<proteinExistence type="predicted"/>
<feature type="coiled-coil region" evidence="1">
    <location>
        <begin position="541"/>
        <end position="610"/>
    </location>
</feature>
<name>A0A836FVT9_9HYME</name>
<feature type="non-terminal residue" evidence="3">
    <location>
        <position position="1"/>
    </location>
</feature>
<feature type="coiled-coil region" evidence="1">
    <location>
        <begin position="790"/>
        <end position="824"/>
    </location>
</feature>
<feature type="coiled-coil region" evidence="1">
    <location>
        <begin position="431"/>
        <end position="507"/>
    </location>
</feature>
<comment type="caution">
    <text evidence="3">The sequence shown here is derived from an EMBL/GenBank/DDBJ whole genome shotgun (WGS) entry which is preliminary data.</text>
</comment>
<dbReference type="PANTHER" id="PTHR16275:SF8">
    <property type="entry name" value="COILED-COIL DOMAIN-CONTAINING PROTEIN 40"/>
    <property type="match status" value="1"/>
</dbReference>
<feature type="non-terminal residue" evidence="3">
    <location>
        <position position="923"/>
    </location>
</feature>
<evidence type="ECO:0000256" key="1">
    <source>
        <dbReference type="SAM" id="Coils"/>
    </source>
</evidence>
<dbReference type="AlphaFoldDB" id="A0A836FVT9"/>
<evidence type="ECO:0000256" key="2">
    <source>
        <dbReference type="SAM" id="MobiDB-lite"/>
    </source>
</evidence>
<evidence type="ECO:0000313" key="3">
    <source>
        <dbReference type="EMBL" id="KAG5326587.1"/>
    </source>
</evidence>
<dbReference type="OrthoDB" id="188741at2759"/>
<keyword evidence="4" id="KW-1185">Reference proteome</keyword>
<evidence type="ECO:0000313" key="4">
    <source>
        <dbReference type="Proteomes" id="UP000670152"/>
    </source>
</evidence>
<dbReference type="GO" id="GO:0035082">
    <property type="term" value="P:axoneme assembly"/>
    <property type="evidence" value="ECO:0007669"/>
    <property type="project" value="InterPro"/>
</dbReference>